<dbReference type="InterPro" id="IPR028082">
    <property type="entry name" value="Peripla_BP_I"/>
</dbReference>
<comment type="caution">
    <text evidence="5">The sequence shown here is derived from an EMBL/GenBank/DDBJ whole genome shotgun (WGS) entry which is preliminary data.</text>
</comment>
<dbReference type="OrthoDB" id="9773673at2"/>
<evidence type="ECO:0000313" key="5">
    <source>
        <dbReference type="EMBL" id="TVZ04528.1"/>
    </source>
</evidence>
<evidence type="ECO:0000259" key="4">
    <source>
        <dbReference type="Pfam" id="PF13407"/>
    </source>
</evidence>
<evidence type="ECO:0000256" key="1">
    <source>
        <dbReference type="ARBA" id="ARBA00004196"/>
    </source>
</evidence>
<organism evidence="5 6">
    <name type="scientific">Trebonia kvetii</name>
    <dbReference type="NCBI Taxonomy" id="2480626"/>
    <lineage>
        <taxon>Bacteria</taxon>
        <taxon>Bacillati</taxon>
        <taxon>Actinomycetota</taxon>
        <taxon>Actinomycetes</taxon>
        <taxon>Streptosporangiales</taxon>
        <taxon>Treboniaceae</taxon>
        <taxon>Trebonia</taxon>
    </lineage>
</organism>
<dbReference type="PANTHER" id="PTHR30036">
    <property type="entry name" value="D-XYLOSE-BINDING PERIPLASMIC PROTEIN"/>
    <property type="match status" value="1"/>
</dbReference>
<dbReference type="InterPro" id="IPR050555">
    <property type="entry name" value="Bact_Solute-Bind_Prot2"/>
</dbReference>
<dbReference type="PANTHER" id="PTHR30036:SF1">
    <property type="entry name" value="D-XYLOSE-BINDING PERIPLASMIC PROTEIN"/>
    <property type="match status" value="1"/>
</dbReference>
<dbReference type="InterPro" id="IPR025997">
    <property type="entry name" value="SBP_2_dom"/>
</dbReference>
<evidence type="ECO:0000256" key="3">
    <source>
        <dbReference type="SAM" id="MobiDB-lite"/>
    </source>
</evidence>
<gene>
    <name evidence="5" type="ORF">EAS64_19420</name>
</gene>
<protein>
    <submittedName>
        <fullName evidence="5">Sugar ABC transporter substrate-binding protein</fullName>
    </submittedName>
</protein>
<dbReference type="GO" id="GO:0030246">
    <property type="term" value="F:carbohydrate binding"/>
    <property type="evidence" value="ECO:0007669"/>
    <property type="project" value="TreeGrafter"/>
</dbReference>
<dbReference type="Pfam" id="PF13407">
    <property type="entry name" value="Peripla_BP_4"/>
    <property type="match status" value="1"/>
</dbReference>
<comment type="subcellular location">
    <subcellularLocation>
        <location evidence="1">Cell envelope</location>
    </subcellularLocation>
</comment>
<dbReference type="EMBL" id="RPFW01000003">
    <property type="protein sequence ID" value="TVZ04528.1"/>
    <property type="molecule type" value="Genomic_DNA"/>
</dbReference>
<sequence>MARVDRLARPAGPVPPWLPGEGSETRGTFLSSLTKRSGRSAAGLSAALLIAACSSGSGSTAAPAATSVAPARSSTGAPSLTVSDIGPSFSALKTLAPLAPEGKGNVAVILPDTTSSTRWTEFDAPYLKAAFAAAGLPPANLTVQNAHGSDATQVSMAQSDITQGATVLIICPLDSGTGAHIEQLAAAAGVTVIDYDRLTLGGTRGYYVSFDNVRVGTVMGGGFTACVKAWHVKDPNVIVMKGAPTDNNAILFAQGYDSVLAPYFSSGEYKNVSNPPGSWDPTVSLGEFQEQSTAHKSINAALTPNDSNAAAIIPYLRSQGVKPETFPLTGQDASLAGLQNILAGYQCGTVYKPIYLEAGATAALAMYVRAGQAPPASLVNGSVQDTTSKALVPSVLAIPKWVNTANMNDTVVKDKFVAASQLCAGQYASACQAAGISG</sequence>
<dbReference type="AlphaFoldDB" id="A0A6P2C016"/>
<dbReference type="SUPFAM" id="SSF53822">
    <property type="entry name" value="Periplasmic binding protein-like I"/>
    <property type="match status" value="1"/>
</dbReference>
<reference evidence="5 6" key="1">
    <citation type="submission" date="2018-11" db="EMBL/GenBank/DDBJ databases">
        <title>Trebonia kvetii gen.nov., sp.nov., a novel acidophilic actinobacterium, and proposal of the new actinobacterial family Treboniaceae fam. nov.</title>
        <authorList>
            <person name="Rapoport D."/>
            <person name="Sagova-Mareckova M."/>
            <person name="Sedlacek I."/>
            <person name="Provaznik J."/>
            <person name="Kralova S."/>
            <person name="Pavlinic D."/>
            <person name="Benes V."/>
            <person name="Kopecky J."/>
        </authorList>
    </citation>
    <scope>NUCLEOTIDE SEQUENCE [LARGE SCALE GENOMIC DNA]</scope>
    <source>
        <strain evidence="5 6">15Tr583</strain>
    </source>
</reference>
<keyword evidence="2" id="KW-0732">Signal</keyword>
<dbReference type="Gene3D" id="3.40.50.2300">
    <property type="match status" value="2"/>
</dbReference>
<accession>A0A6P2C016</accession>
<feature type="domain" description="Periplasmic binding protein" evidence="4">
    <location>
        <begin position="109"/>
        <end position="372"/>
    </location>
</feature>
<evidence type="ECO:0000256" key="2">
    <source>
        <dbReference type="ARBA" id="ARBA00022729"/>
    </source>
</evidence>
<name>A0A6P2C016_9ACTN</name>
<feature type="region of interest" description="Disordered" evidence="3">
    <location>
        <begin position="1"/>
        <end position="25"/>
    </location>
</feature>
<proteinExistence type="predicted"/>
<evidence type="ECO:0000313" key="6">
    <source>
        <dbReference type="Proteomes" id="UP000460272"/>
    </source>
</evidence>
<dbReference type="GO" id="GO:0030288">
    <property type="term" value="C:outer membrane-bounded periplasmic space"/>
    <property type="evidence" value="ECO:0007669"/>
    <property type="project" value="TreeGrafter"/>
</dbReference>
<dbReference type="Proteomes" id="UP000460272">
    <property type="component" value="Unassembled WGS sequence"/>
</dbReference>
<keyword evidence="6" id="KW-1185">Reference proteome</keyword>